<evidence type="ECO:0000256" key="1">
    <source>
        <dbReference type="SAM" id="MobiDB-lite"/>
    </source>
</evidence>
<evidence type="ECO:0000313" key="2">
    <source>
        <dbReference type="EnsemblMetazoa" id="CLYHEMP005238.1"/>
    </source>
</evidence>
<dbReference type="EnsemblMetazoa" id="CLYHEMT005238.1">
    <property type="protein sequence ID" value="CLYHEMP005238.1"/>
    <property type="gene ID" value="CLYHEMG005238"/>
</dbReference>
<dbReference type="OrthoDB" id="5512at2759"/>
<protein>
    <submittedName>
        <fullName evidence="2">Uncharacterized protein</fullName>
    </submittedName>
</protein>
<name>A0A7M5U2A0_9CNID</name>
<dbReference type="Proteomes" id="UP000594262">
    <property type="component" value="Unplaced"/>
</dbReference>
<organism evidence="2 3">
    <name type="scientific">Clytia hemisphaerica</name>
    <dbReference type="NCBI Taxonomy" id="252671"/>
    <lineage>
        <taxon>Eukaryota</taxon>
        <taxon>Metazoa</taxon>
        <taxon>Cnidaria</taxon>
        <taxon>Hydrozoa</taxon>
        <taxon>Hydroidolina</taxon>
        <taxon>Leptothecata</taxon>
        <taxon>Obeliida</taxon>
        <taxon>Clytiidae</taxon>
        <taxon>Clytia</taxon>
    </lineage>
</organism>
<accession>A0A7M5U2A0</accession>
<evidence type="ECO:0000313" key="3">
    <source>
        <dbReference type="Proteomes" id="UP000594262"/>
    </source>
</evidence>
<proteinExistence type="predicted"/>
<feature type="region of interest" description="Disordered" evidence="1">
    <location>
        <begin position="34"/>
        <end position="75"/>
    </location>
</feature>
<sequence length="105" mass="11694">IIQNRVRHDYIFTKIIAYSVFHKLRELGIDENQFGEDGAPPADNGGADIMGQFEDLGNAPIDDGAPQEPVMNGFTEPAPTFWDMGGWVSFSLLKEDFPDCWTFGP</sequence>
<keyword evidence="3" id="KW-1185">Reference proteome</keyword>
<dbReference type="AlphaFoldDB" id="A0A7M5U2A0"/>
<reference evidence="2" key="1">
    <citation type="submission" date="2021-01" db="UniProtKB">
        <authorList>
            <consortium name="EnsemblMetazoa"/>
        </authorList>
    </citation>
    <scope>IDENTIFICATION</scope>
</reference>